<reference evidence="1" key="2">
    <citation type="journal article" date="2015" name="Data Brief">
        <title>Shoot transcriptome of the giant reed, Arundo donax.</title>
        <authorList>
            <person name="Barrero R.A."/>
            <person name="Guerrero F.D."/>
            <person name="Moolhuijzen P."/>
            <person name="Goolsby J.A."/>
            <person name="Tidwell J."/>
            <person name="Bellgard S.E."/>
            <person name="Bellgard M.I."/>
        </authorList>
    </citation>
    <scope>NUCLEOTIDE SEQUENCE</scope>
    <source>
        <tissue evidence="1">Shoot tissue taken approximately 20 cm above the soil surface</tissue>
    </source>
</reference>
<proteinExistence type="predicted"/>
<dbReference type="EMBL" id="GBRH01196686">
    <property type="protein sequence ID" value="JAE01210.1"/>
    <property type="molecule type" value="Transcribed_RNA"/>
</dbReference>
<name>A0A0A9EKF7_ARUDO</name>
<evidence type="ECO:0000313" key="1">
    <source>
        <dbReference type="EMBL" id="JAE01210.1"/>
    </source>
</evidence>
<sequence length="52" mass="5995">MQCSHVFSFLNSSRSIMKENANICLIGNYTCSVRNNYLLWPFCQSLSSQNIM</sequence>
<accession>A0A0A9EKF7</accession>
<dbReference type="AlphaFoldDB" id="A0A0A9EKF7"/>
<protein>
    <submittedName>
        <fullName evidence="1">Uncharacterized protein</fullName>
    </submittedName>
</protein>
<reference evidence="1" key="1">
    <citation type="submission" date="2014-09" db="EMBL/GenBank/DDBJ databases">
        <authorList>
            <person name="Magalhaes I.L.F."/>
            <person name="Oliveira U."/>
            <person name="Santos F.R."/>
            <person name="Vidigal T.H.D.A."/>
            <person name="Brescovit A.D."/>
            <person name="Santos A.J."/>
        </authorList>
    </citation>
    <scope>NUCLEOTIDE SEQUENCE</scope>
    <source>
        <tissue evidence="1">Shoot tissue taken approximately 20 cm above the soil surface</tissue>
    </source>
</reference>
<organism evidence="1">
    <name type="scientific">Arundo donax</name>
    <name type="common">Giant reed</name>
    <name type="synonym">Donax arundinaceus</name>
    <dbReference type="NCBI Taxonomy" id="35708"/>
    <lineage>
        <taxon>Eukaryota</taxon>
        <taxon>Viridiplantae</taxon>
        <taxon>Streptophyta</taxon>
        <taxon>Embryophyta</taxon>
        <taxon>Tracheophyta</taxon>
        <taxon>Spermatophyta</taxon>
        <taxon>Magnoliopsida</taxon>
        <taxon>Liliopsida</taxon>
        <taxon>Poales</taxon>
        <taxon>Poaceae</taxon>
        <taxon>PACMAD clade</taxon>
        <taxon>Arundinoideae</taxon>
        <taxon>Arundineae</taxon>
        <taxon>Arundo</taxon>
    </lineage>
</organism>